<dbReference type="PANTHER" id="PTHR11188:SF17">
    <property type="entry name" value="FI21816P1"/>
    <property type="match status" value="1"/>
</dbReference>
<dbReference type="SUPFAM" id="SSF81296">
    <property type="entry name" value="E set domains"/>
    <property type="match status" value="2"/>
</dbReference>
<feature type="domain" description="Arrestin C-terminal-like" evidence="2">
    <location>
        <begin position="202"/>
        <end position="340"/>
    </location>
</feature>
<keyword evidence="4" id="KW-1185">Reference proteome</keyword>
<dbReference type="InterPro" id="IPR014752">
    <property type="entry name" value="Arrestin-like_C"/>
</dbReference>
<dbReference type="Pfam" id="PF00339">
    <property type="entry name" value="Arrestin_N"/>
    <property type="match status" value="1"/>
</dbReference>
<name>A0ABP1RCP6_9HEXA</name>
<comment type="caution">
    <text evidence="3">The sequence shown here is derived from an EMBL/GenBank/DDBJ whole genome shotgun (WGS) entry which is preliminary data.</text>
</comment>
<dbReference type="Proteomes" id="UP001642540">
    <property type="component" value="Unassembled WGS sequence"/>
</dbReference>
<evidence type="ECO:0000313" key="3">
    <source>
        <dbReference type="EMBL" id="CAL8122194.1"/>
    </source>
</evidence>
<evidence type="ECO:0000256" key="1">
    <source>
        <dbReference type="ARBA" id="ARBA00005298"/>
    </source>
</evidence>
<dbReference type="EMBL" id="CAXLJM020000067">
    <property type="protein sequence ID" value="CAL8122194.1"/>
    <property type="molecule type" value="Genomic_DNA"/>
</dbReference>
<dbReference type="InterPro" id="IPR050357">
    <property type="entry name" value="Arrestin_domain-protein"/>
</dbReference>
<dbReference type="Pfam" id="PF02752">
    <property type="entry name" value="Arrestin_C"/>
    <property type="match status" value="1"/>
</dbReference>
<dbReference type="InterPro" id="IPR014756">
    <property type="entry name" value="Ig_E-set"/>
</dbReference>
<dbReference type="Gene3D" id="2.60.40.640">
    <property type="match status" value="2"/>
</dbReference>
<sequence>MSAEILDVILDNVNHRAGDTVTGKVILKVEGGSLTSKGISLNLKGDAVVQIVEQVQTTLTRTSGQWHGSLYHSRSKSRTEREYYTRVYTDSETCLALSTFLVGDGQHDLILEEGDYSYPFTFQLPSGLLSVFRRCRARVSYRLELRLQQAGGKEDLLVKKHIGVRADLDLSTIPEASQVGEKTRTKIFALSCLSCFGSFCYKGRNITVRLRTSRQGFLPGERIPFEMEFKNLSGRRIRGLTAELIEVITLRAQGRTSKHTVVLPGGIQRGQPEFSGKEKEDVWKAEVVVPSEGIVFPTKLGGGSKIIDLDYFLKVRIDVKGCCDRKVEVVSQIIIGSRRSIQLPIIESLASAEPLAV</sequence>
<dbReference type="InterPro" id="IPR011021">
    <property type="entry name" value="Arrestin-like_N"/>
</dbReference>
<evidence type="ECO:0000313" key="4">
    <source>
        <dbReference type="Proteomes" id="UP001642540"/>
    </source>
</evidence>
<dbReference type="SMART" id="SM01017">
    <property type="entry name" value="Arrestin_C"/>
    <property type="match status" value="1"/>
</dbReference>
<proteinExistence type="inferred from homology"/>
<accession>A0ABP1RCP6</accession>
<comment type="similarity">
    <text evidence="1">Belongs to the arrestin family.</text>
</comment>
<dbReference type="InterPro" id="IPR011022">
    <property type="entry name" value="Arrestin_C-like"/>
</dbReference>
<reference evidence="3 4" key="1">
    <citation type="submission" date="2024-08" db="EMBL/GenBank/DDBJ databases">
        <authorList>
            <person name="Cucini C."/>
            <person name="Frati F."/>
        </authorList>
    </citation>
    <scope>NUCLEOTIDE SEQUENCE [LARGE SCALE GENOMIC DNA]</scope>
</reference>
<protein>
    <recommendedName>
        <fullName evidence="2">Arrestin C-terminal-like domain-containing protein</fullName>
    </recommendedName>
</protein>
<evidence type="ECO:0000259" key="2">
    <source>
        <dbReference type="SMART" id="SM01017"/>
    </source>
</evidence>
<organism evidence="3 4">
    <name type="scientific">Orchesella dallaii</name>
    <dbReference type="NCBI Taxonomy" id="48710"/>
    <lineage>
        <taxon>Eukaryota</taxon>
        <taxon>Metazoa</taxon>
        <taxon>Ecdysozoa</taxon>
        <taxon>Arthropoda</taxon>
        <taxon>Hexapoda</taxon>
        <taxon>Collembola</taxon>
        <taxon>Entomobryomorpha</taxon>
        <taxon>Entomobryoidea</taxon>
        <taxon>Orchesellidae</taxon>
        <taxon>Orchesellinae</taxon>
        <taxon>Orchesella</taxon>
    </lineage>
</organism>
<dbReference type="PANTHER" id="PTHR11188">
    <property type="entry name" value="ARRESTIN DOMAIN CONTAINING PROTEIN"/>
    <property type="match status" value="1"/>
</dbReference>
<gene>
    <name evidence="3" type="ORF">ODALV1_LOCUS19712</name>
</gene>